<evidence type="ECO:0008006" key="3">
    <source>
        <dbReference type="Google" id="ProtNLM"/>
    </source>
</evidence>
<dbReference type="AlphaFoldDB" id="A0AAV3P496"/>
<proteinExistence type="predicted"/>
<gene>
    <name evidence="1" type="ORF">LIER_06290</name>
</gene>
<organism evidence="1 2">
    <name type="scientific">Lithospermum erythrorhizon</name>
    <name type="common">Purple gromwell</name>
    <name type="synonym">Lithospermum officinale var. erythrorhizon</name>
    <dbReference type="NCBI Taxonomy" id="34254"/>
    <lineage>
        <taxon>Eukaryota</taxon>
        <taxon>Viridiplantae</taxon>
        <taxon>Streptophyta</taxon>
        <taxon>Embryophyta</taxon>
        <taxon>Tracheophyta</taxon>
        <taxon>Spermatophyta</taxon>
        <taxon>Magnoliopsida</taxon>
        <taxon>eudicotyledons</taxon>
        <taxon>Gunneridae</taxon>
        <taxon>Pentapetalae</taxon>
        <taxon>asterids</taxon>
        <taxon>lamiids</taxon>
        <taxon>Boraginales</taxon>
        <taxon>Boraginaceae</taxon>
        <taxon>Boraginoideae</taxon>
        <taxon>Lithospermeae</taxon>
        <taxon>Lithospermum</taxon>
    </lineage>
</organism>
<sequence>MDRHLRIYPRHIPLLPKDPDEHRLVFFPQCCTYLEDFSRILLIKGYALDLLIRSPPLRAFLRNLNGAHIPVPRLFRLLG</sequence>
<protein>
    <recommendedName>
        <fullName evidence="3">Maturase K</fullName>
    </recommendedName>
</protein>
<dbReference type="Proteomes" id="UP001454036">
    <property type="component" value="Unassembled WGS sequence"/>
</dbReference>
<evidence type="ECO:0000313" key="2">
    <source>
        <dbReference type="Proteomes" id="UP001454036"/>
    </source>
</evidence>
<comment type="caution">
    <text evidence="1">The sequence shown here is derived from an EMBL/GenBank/DDBJ whole genome shotgun (WGS) entry which is preliminary data.</text>
</comment>
<dbReference type="EMBL" id="BAABME010000909">
    <property type="protein sequence ID" value="GAA0146299.1"/>
    <property type="molecule type" value="Genomic_DNA"/>
</dbReference>
<evidence type="ECO:0000313" key="1">
    <source>
        <dbReference type="EMBL" id="GAA0146299.1"/>
    </source>
</evidence>
<reference evidence="1 2" key="1">
    <citation type="submission" date="2024-01" db="EMBL/GenBank/DDBJ databases">
        <title>The complete chloroplast genome sequence of Lithospermum erythrorhizon: insights into the phylogenetic relationship among Boraginaceae species and the maternal lineages of purple gromwells.</title>
        <authorList>
            <person name="Okada T."/>
            <person name="Watanabe K."/>
        </authorList>
    </citation>
    <scope>NUCLEOTIDE SEQUENCE [LARGE SCALE GENOMIC DNA]</scope>
</reference>
<accession>A0AAV3P496</accession>
<name>A0AAV3P496_LITER</name>
<keyword evidence="2" id="KW-1185">Reference proteome</keyword>